<keyword evidence="2" id="KW-1185">Reference proteome</keyword>
<accession>A0AAV9Z322</accession>
<evidence type="ECO:0000313" key="2">
    <source>
        <dbReference type="Proteomes" id="UP001362999"/>
    </source>
</evidence>
<reference evidence="1 2" key="1">
    <citation type="journal article" date="2024" name="J Genomics">
        <title>Draft genome sequencing and assembly of Favolaschia claudopus CIRM-BRFM 2984 isolated from oak limbs.</title>
        <authorList>
            <person name="Navarro D."/>
            <person name="Drula E."/>
            <person name="Chaduli D."/>
            <person name="Cazenave R."/>
            <person name="Ahrendt S."/>
            <person name="Wang J."/>
            <person name="Lipzen A."/>
            <person name="Daum C."/>
            <person name="Barry K."/>
            <person name="Grigoriev I.V."/>
            <person name="Favel A."/>
            <person name="Rosso M.N."/>
            <person name="Martin F."/>
        </authorList>
    </citation>
    <scope>NUCLEOTIDE SEQUENCE [LARGE SCALE GENOMIC DNA]</scope>
    <source>
        <strain evidence="1 2">CIRM-BRFM 2984</strain>
    </source>
</reference>
<dbReference type="Proteomes" id="UP001362999">
    <property type="component" value="Unassembled WGS sequence"/>
</dbReference>
<dbReference type="AlphaFoldDB" id="A0AAV9Z322"/>
<name>A0AAV9Z322_9AGAR</name>
<comment type="caution">
    <text evidence="1">The sequence shown here is derived from an EMBL/GenBank/DDBJ whole genome shotgun (WGS) entry which is preliminary data.</text>
</comment>
<evidence type="ECO:0000313" key="1">
    <source>
        <dbReference type="EMBL" id="KAK6969426.1"/>
    </source>
</evidence>
<sequence>MHPVLLPFRFCGEQEEVSAGFHHIGMVKLIDLRPLLRASTVFPDASDYLSEDVPTIGTFDVAEIVIPPSIVVKDLGRAILQDLEMKSIVHVMYSKRLVEHSWPAQILCLAVAMIVTNIHIRRDSQIMVHTTKSQQYRDRTCQNIVWNLSRHQPQEGHLII</sequence>
<proteinExistence type="predicted"/>
<protein>
    <submittedName>
        <fullName evidence="1">Uncharacterized protein</fullName>
    </submittedName>
</protein>
<gene>
    <name evidence="1" type="ORF">R3P38DRAFT_3145199</name>
</gene>
<organism evidence="1 2">
    <name type="scientific">Favolaschia claudopus</name>
    <dbReference type="NCBI Taxonomy" id="2862362"/>
    <lineage>
        <taxon>Eukaryota</taxon>
        <taxon>Fungi</taxon>
        <taxon>Dikarya</taxon>
        <taxon>Basidiomycota</taxon>
        <taxon>Agaricomycotina</taxon>
        <taxon>Agaricomycetes</taxon>
        <taxon>Agaricomycetidae</taxon>
        <taxon>Agaricales</taxon>
        <taxon>Marasmiineae</taxon>
        <taxon>Mycenaceae</taxon>
        <taxon>Favolaschia</taxon>
    </lineage>
</organism>
<dbReference type="EMBL" id="JAWWNJ010000224">
    <property type="protein sequence ID" value="KAK6969426.1"/>
    <property type="molecule type" value="Genomic_DNA"/>
</dbReference>